<proteinExistence type="predicted"/>
<dbReference type="AlphaFoldDB" id="A0A4V6T5D3"/>
<evidence type="ECO:0000313" key="2">
    <source>
        <dbReference type="Proteomes" id="UP000297245"/>
    </source>
</evidence>
<keyword evidence="2" id="KW-1185">Reference proteome</keyword>
<name>A0A4V6T5D3_DENBC</name>
<organism evidence="1 2">
    <name type="scientific">Dendrothele bispora (strain CBS 962.96)</name>
    <dbReference type="NCBI Taxonomy" id="1314807"/>
    <lineage>
        <taxon>Eukaryota</taxon>
        <taxon>Fungi</taxon>
        <taxon>Dikarya</taxon>
        <taxon>Basidiomycota</taxon>
        <taxon>Agaricomycotina</taxon>
        <taxon>Agaricomycetes</taxon>
        <taxon>Agaricomycetidae</taxon>
        <taxon>Agaricales</taxon>
        <taxon>Agaricales incertae sedis</taxon>
        <taxon>Dendrothele</taxon>
    </lineage>
</organism>
<dbReference type="EMBL" id="ML179230">
    <property type="protein sequence ID" value="THU94205.1"/>
    <property type="molecule type" value="Genomic_DNA"/>
</dbReference>
<dbReference type="Proteomes" id="UP000297245">
    <property type="component" value="Unassembled WGS sequence"/>
</dbReference>
<reference evidence="1 2" key="1">
    <citation type="journal article" date="2019" name="Nat. Ecol. Evol.">
        <title>Megaphylogeny resolves global patterns of mushroom evolution.</title>
        <authorList>
            <person name="Varga T."/>
            <person name="Krizsan K."/>
            <person name="Foldi C."/>
            <person name="Dima B."/>
            <person name="Sanchez-Garcia M."/>
            <person name="Sanchez-Ramirez S."/>
            <person name="Szollosi G.J."/>
            <person name="Szarkandi J.G."/>
            <person name="Papp V."/>
            <person name="Albert L."/>
            <person name="Andreopoulos W."/>
            <person name="Angelini C."/>
            <person name="Antonin V."/>
            <person name="Barry K.W."/>
            <person name="Bougher N.L."/>
            <person name="Buchanan P."/>
            <person name="Buyck B."/>
            <person name="Bense V."/>
            <person name="Catcheside P."/>
            <person name="Chovatia M."/>
            <person name="Cooper J."/>
            <person name="Damon W."/>
            <person name="Desjardin D."/>
            <person name="Finy P."/>
            <person name="Geml J."/>
            <person name="Haridas S."/>
            <person name="Hughes K."/>
            <person name="Justo A."/>
            <person name="Karasinski D."/>
            <person name="Kautmanova I."/>
            <person name="Kiss B."/>
            <person name="Kocsube S."/>
            <person name="Kotiranta H."/>
            <person name="LaButti K.M."/>
            <person name="Lechner B.E."/>
            <person name="Liimatainen K."/>
            <person name="Lipzen A."/>
            <person name="Lukacs Z."/>
            <person name="Mihaltcheva S."/>
            <person name="Morgado L.N."/>
            <person name="Niskanen T."/>
            <person name="Noordeloos M.E."/>
            <person name="Ohm R.A."/>
            <person name="Ortiz-Santana B."/>
            <person name="Ovrebo C."/>
            <person name="Racz N."/>
            <person name="Riley R."/>
            <person name="Savchenko A."/>
            <person name="Shiryaev A."/>
            <person name="Soop K."/>
            <person name="Spirin V."/>
            <person name="Szebenyi C."/>
            <person name="Tomsovsky M."/>
            <person name="Tulloss R.E."/>
            <person name="Uehling J."/>
            <person name="Grigoriev I.V."/>
            <person name="Vagvolgyi C."/>
            <person name="Papp T."/>
            <person name="Martin F.M."/>
            <person name="Miettinen O."/>
            <person name="Hibbett D.S."/>
            <person name="Nagy L.G."/>
        </authorList>
    </citation>
    <scope>NUCLEOTIDE SEQUENCE [LARGE SCALE GENOMIC DNA]</scope>
    <source>
        <strain evidence="1 2">CBS 962.96</strain>
    </source>
</reference>
<protein>
    <submittedName>
        <fullName evidence="1">Uncharacterized protein</fullName>
    </submittedName>
</protein>
<sequence>MSRTTFHLFLNSESKAFSPPLLSLVFLHILKRSEERLLTVLMRTQVSASAPMSNHS</sequence>
<gene>
    <name evidence="1" type="ORF">K435DRAFT_167627</name>
</gene>
<accession>A0A4V6T5D3</accession>
<evidence type="ECO:0000313" key="1">
    <source>
        <dbReference type="EMBL" id="THU94205.1"/>
    </source>
</evidence>